<proteinExistence type="predicted"/>
<organism evidence="2 3">
    <name type="scientific">Pleurodeles waltl</name>
    <name type="common">Iberian ribbed newt</name>
    <dbReference type="NCBI Taxonomy" id="8319"/>
    <lineage>
        <taxon>Eukaryota</taxon>
        <taxon>Metazoa</taxon>
        <taxon>Chordata</taxon>
        <taxon>Craniata</taxon>
        <taxon>Vertebrata</taxon>
        <taxon>Euteleostomi</taxon>
        <taxon>Amphibia</taxon>
        <taxon>Batrachia</taxon>
        <taxon>Caudata</taxon>
        <taxon>Salamandroidea</taxon>
        <taxon>Salamandridae</taxon>
        <taxon>Pleurodelinae</taxon>
        <taxon>Pleurodeles</taxon>
    </lineage>
</organism>
<reference evidence="2" key="1">
    <citation type="journal article" date="2022" name="bioRxiv">
        <title>Sequencing and chromosome-scale assembly of the giantPleurodeles waltlgenome.</title>
        <authorList>
            <person name="Brown T."/>
            <person name="Elewa A."/>
            <person name="Iarovenko S."/>
            <person name="Subramanian E."/>
            <person name="Araus A.J."/>
            <person name="Petzold A."/>
            <person name="Susuki M."/>
            <person name="Suzuki K.-i.T."/>
            <person name="Hayashi T."/>
            <person name="Toyoda A."/>
            <person name="Oliveira C."/>
            <person name="Osipova E."/>
            <person name="Leigh N.D."/>
            <person name="Simon A."/>
            <person name="Yun M.H."/>
        </authorList>
    </citation>
    <scope>NUCLEOTIDE SEQUENCE</scope>
    <source>
        <strain evidence="2">20211129_DDA</strain>
        <tissue evidence="2">Liver</tissue>
    </source>
</reference>
<dbReference type="EMBL" id="JANPWB010000001">
    <property type="protein sequence ID" value="KAJ1213345.1"/>
    <property type="molecule type" value="Genomic_DNA"/>
</dbReference>
<gene>
    <name evidence="2" type="ORF">NDU88_000983</name>
</gene>
<protein>
    <submittedName>
        <fullName evidence="2">Uncharacterized protein</fullName>
    </submittedName>
</protein>
<evidence type="ECO:0000256" key="1">
    <source>
        <dbReference type="SAM" id="MobiDB-lite"/>
    </source>
</evidence>
<sequence length="117" mass="12921">MPGNSFRCPDRPRDWLLEPANERKLVERVDPAEGSLVQLTPVIVVTGDQLKMLEAENAAIAAKLNDLESCSHRNNVRIVRVLEQEESQLPELRLGGATRAHINEGTPESHGGKAPQH</sequence>
<accession>A0AAV7WM89</accession>
<evidence type="ECO:0000313" key="2">
    <source>
        <dbReference type="EMBL" id="KAJ1213345.1"/>
    </source>
</evidence>
<comment type="caution">
    <text evidence="2">The sequence shown here is derived from an EMBL/GenBank/DDBJ whole genome shotgun (WGS) entry which is preliminary data.</text>
</comment>
<evidence type="ECO:0000313" key="3">
    <source>
        <dbReference type="Proteomes" id="UP001066276"/>
    </source>
</evidence>
<dbReference type="Proteomes" id="UP001066276">
    <property type="component" value="Chromosome 1_1"/>
</dbReference>
<name>A0AAV7WM89_PLEWA</name>
<dbReference type="AlphaFoldDB" id="A0AAV7WM89"/>
<feature type="region of interest" description="Disordered" evidence="1">
    <location>
        <begin position="90"/>
        <end position="117"/>
    </location>
</feature>
<keyword evidence="3" id="KW-1185">Reference proteome</keyword>